<feature type="region of interest" description="Disordered" evidence="1">
    <location>
        <begin position="1"/>
        <end position="53"/>
    </location>
</feature>
<gene>
    <name evidence="2" type="ORF">EYF80_059268</name>
</gene>
<accession>A0A4Z2EP44</accession>
<name>A0A4Z2EP44_9TELE</name>
<dbReference type="AlphaFoldDB" id="A0A4Z2EP44"/>
<proteinExistence type="predicted"/>
<dbReference type="Proteomes" id="UP000314294">
    <property type="component" value="Unassembled WGS sequence"/>
</dbReference>
<feature type="region of interest" description="Disordered" evidence="1">
    <location>
        <begin position="143"/>
        <end position="164"/>
    </location>
</feature>
<evidence type="ECO:0000313" key="2">
    <source>
        <dbReference type="EMBL" id="TNN30578.1"/>
    </source>
</evidence>
<protein>
    <submittedName>
        <fullName evidence="2">Uncharacterized protein</fullName>
    </submittedName>
</protein>
<evidence type="ECO:0000313" key="3">
    <source>
        <dbReference type="Proteomes" id="UP000314294"/>
    </source>
</evidence>
<reference evidence="2 3" key="1">
    <citation type="submission" date="2019-03" db="EMBL/GenBank/DDBJ databases">
        <title>First draft genome of Liparis tanakae, snailfish: a comprehensive survey of snailfish specific genes.</title>
        <authorList>
            <person name="Kim W."/>
            <person name="Song I."/>
            <person name="Jeong J.-H."/>
            <person name="Kim D."/>
            <person name="Kim S."/>
            <person name="Ryu S."/>
            <person name="Song J.Y."/>
            <person name="Lee S.K."/>
        </authorList>
    </citation>
    <scope>NUCLEOTIDE SEQUENCE [LARGE SCALE GENOMIC DNA]</scope>
    <source>
        <tissue evidence="2">Muscle</tissue>
    </source>
</reference>
<organism evidence="2 3">
    <name type="scientific">Liparis tanakae</name>
    <name type="common">Tanaka's snailfish</name>
    <dbReference type="NCBI Taxonomy" id="230148"/>
    <lineage>
        <taxon>Eukaryota</taxon>
        <taxon>Metazoa</taxon>
        <taxon>Chordata</taxon>
        <taxon>Craniata</taxon>
        <taxon>Vertebrata</taxon>
        <taxon>Euteleostomi</taxon>
        <taxon>Actinopterygii</taxon>
        <taxon>Neopterygii</taxon>
        <taxon>Teleostei</taxon>
        <taxon>Neoteleostei</taxon>
        <taxon>Acanthomorphata</taxon>
        <taxon>Eupercaria</taxon>
        <taxon>Perciformes</taxon>
        <taxon>Cottioidei</taxon>
        <taxon>Cottales</taxon>
        <taxon>Liparidae</taxon>
        <taxon>Liparis</taxon>
    </lineage>
</organism>
<dbReference type="PANTHER" id="PTHR23052">
    <property type="entry name" value="AXONEMAL DYNEIN LIGHT CHAIN DOMAIN-CONTAINING PROTEIN 1"/>
    <property type="match status" value="1"/>
</dbReference>
<dbReference type="EMBL" id="SRLO01004333">
    <property type="protein sequence ID" value="TNN30578.1"/>
    <property type="molecule type" value="Genomic_DNA"/>
</dbReference>
<feature type="compositionally biased region" description="Basic and acidic residues" evidence="1">
    <location>
        <begin position="12"/>
        <end position="51"/>
    </location>
</feature>
<dbReference type="InterPro" id="IPR052845">
    <property type="entry name" value="Axonemal_dynein_LC_domain"/>
</dbReference>
<keyword evidence="3" id="KW-1185">Reference proteome</keyword>
<dbReference type="PANTHER" id="PTHR23052:SF1">
    <property type="entry name" value="AXONEMAL DYNEIN LIGHT CHAIN DOMAIN-CONTAINING PROTEIN 1"/>
    <property type="match status" value="1"/>
</dbReference>
<sequence>MLDLLLVMVPEHSGDQDQDQHQDQDQDQHQDQDQDQDQHQDQHQDQDQDQHQHHRYMTNLSPQTLDKDAKTLTDKLSLFSMNISSSWERILEEQILQNPLEAQSQEEMSECRNLQKESTDWVETSMMLLCGVAGVPAELPGLQADSAPRDHAPEGLGRSQSTTHMTLNPTVKMTTAVVYSS</sequence>
<evidence type="ECO:0000256" key="1">
    <source>
        <dbReference type="SAM" id="MobiDB-lite"/>
    </source>
</evidence>
<comment type="caution">
    <text evidence="2">The sequence shown here is derived from an EMBL/GenBank/DDBJ whole genome shotgun (WGS) entry which is preliminary data.</text>
</comment>